<keyword evidence="3" id="KW-1185">Reference proteome</keyword>
<accession>A0A9Q3F3R2</accession>
<dbReference type="OrthoDB" id="413361at2759"/>
<dbReference type="AlphaFoldDB" id="A0A9Q3F3R2"/>
<evidence type="ECO:0000313" key="2">
    <source>
        <dbReference type="EMBL" id="MBW0529851.1"/>
    </source>
</evidence>
<dbReference type="Proteomes" id="UP000765509">
    <property type="component" value="Unassembled WGS sequence"/>
</dbReference>
<gene>
    <name evidence="2" type="ORF">O181_069566</name>
</gene>
<reference evidence="2" key="1">
    <citation type="submission" date="2021-03" db="EMBL/GenBank/DDBJ databases">
        <title>Draft genome sequence of rust myrtle Austropuccinia psidii MF-1, a brazilian biotype.</title>
        <authorList>
            <person name="Quecine M.C."/>
            <person name="Pachon D.M.R."/>
            <person name="Bonatelli M.L."/>
            <person name="Correr F.H."/>
            <person name="Franceschini L.M."/>
            <person name="Leite T.F."/>
            <person name="Margarido G.R.A."/>
            <person name="Almeida C.A."/>
            <person name="Ferrarezi J.A."/>
            <person name="Labate C.A."/>
        </authorList>
    </citation>
    <scope>NUCLEOTIDE SEQUENCE</scope>
    <source>
        <strain evidence="2">MF-1</strain>
    </source>
</reference>
<sequence>MDSGLVDEVQPNDAAVVDETHSAESSAPSLDVLVSPAIPSAPVEEPSQAPRRIKVIGPRHPTLISSEINNQNILSFLRRPKVLLTTSDDTPRTFKFALNSSASDEWTEAIN</sequence>
<proteinExistence type="predicted"/>
<feature type="region of interest" description="Disordered" evidence="1">
    <location>
        <begin position="1"/>
        <end position="30"/>
    </location>
</feature>
<comment type="caution">
    <text evidence="2">The sequence shown here is derived from an EMBL/GenBank/DDBJ whole genome shotgun (WGS) entry which is preliminary data.</text>
</comment>
<evidence type="ECO:0000256" key="1">
    <source>
        <dbReference type="SAM" id="MobiDB-lite"/>
    </source>
</evidence>
<evidence type="ECO:0000313" key="3">
    <source>
        <dbReference type="Proteomes" id="UP000765509"/>
    </source>
</evidence>
<organism evidence="2 3">
    <name type="scientific">Austropuccinia psidii MF-1</name>
    <dbReference type="NCBI Taxonomy" id="1389203"/>
    <lineage>
        <taxon>Eukaryota</taxon>
        <taxon>Fungi</taxon>
        <taxon>Dikarya</taxon>
        <taxon>Basidiomycota</taxon>
        <taxon>Pucciniomycotina</taxon>
        <taxon>Pucciniomycetes</taxon>
        <taxon>Pucciniales</taxon>
        <taxon>Sphaerophragmiaceae</taxon>
        <taxon>Austropuccinia</taxon>
    </lineage>
</organism>
<dbReference type="EMBL" id="AVOT02035478">
    <property type="protein sequence ID" value="MBW0529851.1"/>
    <property type="molecule type" value="Genomic_DNA"/>
</dbReference>
<name>A0A9Q3F3R2_9BASI</name>
<protein>
    <submittedName>
        <fullName evidence="2">Uncharacterized protein</fullName>
    </submittedName>
</protein>